<keyword evidence="2" id="KW-0378">Hydrolase</keyword>
<name>A0ABD5UA75_9EURY</name>
<dbReference type="Proteomes" id="UP001596406">
    <property type="component" value="Unassembled WGS sequence"/>
</dbReference>
<dbReference type="Pfam" id="PF01900">
    <property type="entry name" value="RNase_P_Rpp14"/>
    <property type="match status" value="1"/>
</dbReference>
<dbReference type="RefSeq" id="WP_304447348.1">
    <property type="nucleotide sequence ID" value="NZ_JARRAH010000001.1"/>
</dbReference>
<dbReference type="SUPFAM" id="SSF160350">
    <property type="entry name" value="Rnp2-like"/>
    <property type="match status" value="1"/>
</dbReference>
<evidence type="ECO:0000256" key="2">
    <source>
        <dbReference type="HAMAP-Rule" id="MF_00755"/>
    </source>
</evidence>
<keyword evidence="4" id="KW-1185">Reference proteome</keyword>
<reference evidence="3 4" key="1">
    <citation type="journal article" date="2019" name="Int. J. Syst. Evol. Microbiol.">
        <title>The Global Catalogue of Microorganisms (GCM) 10K type strain sequencing project: providing services to taxonomists for standard genome sequencing and annotation.</title>
        <authorList>
            <consortium name="The Broad Institute Genomics Platform"/>
            <consortium name="The Broad Institute Genome Sequencing Center for Infectious Disease"/>
            <person name="Wu L."/>
            <person name="Ma J."/>
        </authorList>
    </citation>
    <scope>NUCLEOTIDE SEQUENCE [LARGE SCALE GENOMIC DNA]</scope>
    <source>
        <strain evidence="3 4">PSRA2</strain>
    </source>
</reference>
<keyword evidence="2" id="KW-0255">Endonuclease</keyword>
<comment type="similarity">
    <text evidence="2">Belongs to the eukaryotic/archaeal RNase P protein component 2 family.</text>
</comment>
<dbReference type="GO" id="GO:0004526">
    <property type="term" value="F:ribonuclease P activity"/>
    <property type="evidence" value="ECO:0007669"/>
    <property type="project" value="UniProtKB-UniRule"/>
</dbReference>
<evidence type="ECO:0000313" key="3">
    <source>
        <dbReference type="EMBL" id="MFC6835652.1"/>
    </source>
</evidence>
<comment type="subunit">
    <text evidence="2">Consists of a catalytic RNA component and at least 4-5 protein subunits.</text>
</comment>
<dbReference type="GO" id="GO:0030677">
    <property type="term" value="C:ribonuclease P complex"/>
    <property type="evidence" value="ECO:0007669"/>
    <property type="project" value="UniProtKB-UniRule"/>
</dbReference>
<dbReference type="AlphaFoldDB" id="A0ABD5UA75"/>
<evidence type="ECO:0000256" key="1">
    <source>
        <dbReference type="ARBA" id="ARBA00022694"/>
    </source>
</evidence>
<dbReference type="EMBL" id="JBHSXM010000001">
    <property type="protein sequence ID" value="MFC6835652.1"/>
    <property type="molecule type" value="Genomic_DNA"/>
</dbReference>
<dbReference type="GO" id="GO:0001682">
    <property type="term" value="P:tRNA 5'-leader removal"/>
    <property type="evidence" value="ECO:0007669"/>
    <property type="project" value="UniProtKB-UniRule"/>
</dbReference>
<proteinExistence type="inferred from homology"/>
<evidence type="ECO:0000313" key="4">
    <source>
        <dbReference type="Proteomes" id="UP001596406"/>
    </source>
</evidence>
<comment type="caution">
    <text evidence="3">The sequence shown here is derived from an EMBL/GenBank/DDBJ whole genome shotgun (WGS) entry which is preliminary data.</text>
</comment>
<keyword evidence="2" id="KW-0540">Nuclease</keyword>
<accession>A0ABD5UA75</accession>
<dbReference type="EC" id="3.1.26.5" evidence="2"/>
<comment type="catalytic activity">
    <reaction evidence="2">
        <text>Endonucleolytic cleavage of RNA, removing 5'-extranucleotides from tRNA precursor.</text>
        <dbReference type="EC" id="3.1.26.5"/>
    </reaction>
</comment>
<comment type="function">
    <text evidence="2">Part of ribonuclease P, a protein complex that generates mature tRNA molecules by cleaving their 5'-ends.</text>
</comment>
<organism evidence="3 4">
    <name type="scientific">Halomarina ordinaria</name>
    <dbReference type="NCBI Taxonomy" id="3033939"/>
    <lineage>
        <taxon>Archaea</taxon>
        <taxon>Methanobacteriati</taxon>
        <taxon>Methanobacteriota</taxon>
        <taxon>Stenosarchaea group</taxon>
        <taxon>Halobacteria</taxon>
        <taxon>Halobacteriales</taxon>
        <taxon>Natronomonadaceae</taxon>
        <taxon>Halomarina</taxon>
    </lineage>
</organism>
<sequence length="159" mass="17549">MRHLPKHLRPRWRYLGVGLEGWPDATVDRGAFQRDLWYAAQNLVGDVGSAALDLTVYGFAFEDGVGHAVVRVRRGEVERGRAVLACLAEVDGHPLRVTVRGVGGTVRACEERYIRRPRELSEENTVAFESAERPAVVRGDRVDVRVDSGFAGATGHDLT</sequence>
<dbReference type="InterPro" id="IPR002759">
    <property type="entry name" value="Pop5/Rpp14/Rnp2-like"/>
</dbReference>
<dbReference type="Gene3D" id="3.30.70.3250">
    <property type="entry name" value="Ribonuclease P, Pop5 subunit"/>
    <property type="match status" value="1"/>
</dbReference>
<keyword evidence="2" id="KW-0963">Cytoplasm</keyword>
<gene>
    <name evidence="2" type="primary">rnp2</name>
    <name evidence="3" type="ORF">ACFQHK_03920</name>
</gene>
<dbReference type="InterPro" id="IPR038085">
    <property type="entry name" value="Rnp2-like_sf"/>
</dbReference>
<dbReference type="HAMAP" id="MF_00755">
    <property type="entry name" value="RNase_P_2"/>
    <property type="match status" value="1"/>
</dbReference>
<protein>
    <recommendedName>
        <fullName evidence="2">Ribonuclease P protein component 2</fullName>
        <shortName evidence="2">RNase P component 2</shortName>
        <ecNumber evidence="2">3.1.26.5</ecNumber>
    </recommendedName>
    <alternativeName>
        <fullName evidence="2">Pop5</fullName>
    </alternativeName>
</protein>
<keyword evidence="1 2" id="KW-0819">tRNA processing</keyword>
<dbReference type="GO" id="GO:0005737">
    <property type="term" value="C:cytoplasm"/>
    <property type="evidence" value="ECO:0007669"/>
    <property type="project" value="UniProtKB-SubCell"/>
</dbReference>
<comment type="subcellular location">
    <subcellularLocation>
        <location evidence="2">Cytoplasm</location>
    </subcellularLocation>
</comment>